<dbReference type="EMBL" id="VNJK01000001">
    <property type="protein sequence ID" value="TVX93294.1"/>
    <property type="molecule type" value="Genomic_DNA"/>
</dbReference>
<protein>
    <recommendedName>
        <fullName evidence="4">Peptidase C-terminal archaeal/bacterial domain-containing protein</fullName>
    </recommendedName>
</protein>
<reference evidence="2 3" key="1">
    <citation type="submission" date="2019-07" db="EMBL/GenBank/DDBJ databases">
        <authorList>
            <person name="Kim J."/>
        </authorList>
    </citation>
    <scope>NUCLEOTIDE SEQUENCE [LARGE SCALE GENOMIC DNA]</scope>
    <source>
        <strain evidence="2 3">N4</strain>
    </source>
</reference>
<feature type="chain" id="PRO_5022104218" description="Peptidase C-terminal archaeal/bacterial domain-containing protein" evidence="1">
    <location>
        <begin position="27"/>
        <end position="142"/>
    </location>
</feature>
<dbReference type="RefSeq" id="WP_144989638.1">
    <property type="nucleotide sequence ID" value="NZ_VNJK01000001.1"/>
</dbReference>
<evidence type="ECO:0000256" key="1">
    <source>
        <dbReference type="SAM" id="SignalP"/>
    </source>
</evidence>
<keyword evidence="3" id="KW-1185">Reference proteome</keyword>
<dbReference type="Proteomes" id="UP000318102">
    <property type="component" value="Unassembled WGS sequence"/>
</dbReference>
<organism evidence="2 3">
    <name type="scientific">Paenibacillus agilis</name>
    <dbReference type="NCBI Taxonomy" id="3020863"/>
    <lineage>
        <taxon>Bacteria</taxon>
        <taxon>Bacillati</taxon>
        <taxon>Bacillota</taxon>
        <taxon>Bacilli</taxon>
        <taxon>Bacillales</taxon>
        <taxon>Paenibacillaceae</taxon>
        <taxon>Paenibacillus</taxon>
    </lineage>
</organism>
<keyword evidence="1" id="KW-0732">Signal</keyword>
<dbReference type="AlphaFoldDB" id="A0A559J089"/>
<accession>A0A559J089</accession>
<dbReference type="Gene3D" id="2.60.120.380">
    <property type="match status" value="1"/>
</dbReference>
<sequence length="142" mass="15393">MKKKLVVLSTLATLLGVLPATQAVQAAPQQSVSAASDVETQAILLESNWYLGANGEANLSFNYQKSQGSTIRYWLGDDNNTDWISLTIKIYDSNWNQVATATTHNGQVLSTFNPTSDGTYYVKIVSSNGTGNLGYRVTVRAI</sequence>
<evidence type="ECO:0000313" key="3">
    <source>
        <dbReference type="Proteomes" id="UP000318102"/>
    </source>
</evidence>
<evidence type="ECO:0000313" key="2">
    <source>
        <dbReference type="EMBL" id="TVX93294.1"/>
    </source>
</evidence>
<name>A0A559J089_9BACL</name>
<feature type="signal peptide" evidence="1">
    <location>
        <begin position="1"/>
        <end position="26"/>
    </location>
</feature>
<evidence type="ECO:0008006" key="4">
    <source>
        <dbReference type="Google" id="ProtNLM"/>
    </source>
</evidence>
<dbReference type="OrthoDB" id="2648244at2"/>
<proteinExistence type="predicted"/>
<comment type="caution">
    <text evidence="2">The sequence shown here is derived from an EMBL/GenBank/DDBJ whole genome shotgun (WGS) entry which is preliminary data.</text>
</comment>
<gene>
    <name evidence="2" type="ORF">FPZ44_09625</name>
</gene>